<name>A0A0A9FVP3_ARUDO</name>
<sequence>MFSSSPSRSEAKLVEIRNFFVHIVPGAPMCTSSLCSSICGLHFVRYSLDGF</sequence>
<protein>
    <submittedName>
        <fullName evidence="1">Uncharacterized protein</fullName>
    </submittedName>
</protein>
<accession>A0A0A9FVP3</accession>
<organism evidence="1">
    <name type="scientific">Arundo donax</name>
    <name type="common">Giant reed</name>
    <name type="synonym">Donax arundinaceus</name>
    <dbReference type="NCBI Taxonomy" id="35708"/>
    <lineage>
        <taxon>Eukaryota</taxon>
        <taxon>Viridiplantae</taxon>
        <taxon>Streptophyta</taxon>
        <taxon>Embryophyta</taxon>
        <taxon>Tracheophyta</taxon>
        <taxon>Spermatophyta</taxon>
        <taxon>Magnoliopsida</taxon>
        <taxon>Liliopsida</taxon>
        <taxon>Poales</taxon>
        <taxon>Poaceae</taxon>
        <taxon>PACMAD clade</taxon>
        <taxon>Arundinoideae</taxon>
        <taxon>Arundineae</taxon>
        <taxon>Arundo</taxon>
    </lineage>
</organism>
<proteinExistence type="predicted"/>
<dbReference type="EMBL" id="GBRH01183515">
    <property type="protein sequence ID" value="JAE14381.1"/>
    <property type="molecule type" value="Transcribed_RNA"/>
</dbReference>
<dbReference type="AlphaFoldDB" id="A0A0A9FVP3"/>
<reference evidence="1" key="1">
    <citation type="submission" date="2014-09" db="EMBL/GenBank/DDBJ databases">
        <authorList>
            <person name="Magalhaes I.L.F."/>
            <person name="Oliveira U."/>
            <person name="Santos F.R."/>
            <person name="Vidigal T.H.D.A."/>
            <person name="Brescovit A.D."/>
            <person name="Santos A.J."/>
        </authorList>
    </citation>
    <scope>NUCLEOTIDE SEQUENCE</scope>
    <source>
        <tissue evidence="1">Shoot tissue taken approximately 20 cm above the soil surface</tissue>
    </source>
</reference>
<evidence type="ECO:0000313" key="1">
    <source>
        <dbReference type="EMBL" id="JAE14381.1"/>
    </source>
</evidence>
<reference evidence="1" key="2">
    <citation type="journal article" date="2015" name="Data Brief">
        <title>Shoot transcriptome of the giant reed, Arundo donax.</title>
        <authorList>
            <person name="Barrero R.A."/>
            <person name="Guerrero F.D."/>
            <person name="Moolhuijzen P."/>
            <person name="Goolsby J.A."/>
            <person name="Tidwell J."/>
            <person name="Bellgard S.E."/>
            <person name="Bellgard M.I."/>
        </authorList>
    </citation>
    <scope>NUCLEOTIDE SEQUENCE</scope>
    <source>
        <tissue evidence="1">Shoot tissue taken approximately 20 cm above the soil surface</tissue>
    </source>
</reference>